<dbReference type="GO" id="GO:0005886">
    <property type="term" value="C:plasma membrane"/>
    <property type="evidence" value="ECO:0007669"/>
    <property type="project" value="UniProtKB-SubCell"/>
</dbReference>
<dbReference type="OrthoDB" id="158672at2759"/>
<evidence type="ECO:0000256" key="6">
    <source>
        <dbReference type="ARBA" id="ARBA00022967"/>
    </source>
</evidence>
<evidence type="ECO:0000313" key="11">
    <source>
        <dbReference type="EMBL" id="OJJ06201.1"/>
    </source>
</evidence>
<dbReference type="Pfam" id="PF00689">
    <property type="entry name" value="Cation_ATPase_C"/>
    <property type="match status" value="1"/>
</dbReference>
<accession>A0A1L9PXC8</accession>
<dbReference type="Pfam" id="PF00122">
    <property type="entry name" value="E1-E2_ATPase"/>
    <property type="match status" value="1"/>
</dbReference>
<dbReference type="InterPro" id="IPR008250">
    <property type="entry name" value="ATPase_P-typ_transduc_dom_A_sf"/>
</dbReference>
<dbReference type="InterPro" id="IPR050510">
    <property type="entry name" value="Cation_transp_ATPase_P-type"/>
</dbReference>
<dbReference type="InterPro" id="IPR059000">
    <property type="entry name" value="ATPase_P-type_domA"/>
</dbReference>
<keyword evidence="12" id="KW-1185">Reference proteome</keyword>
<organism evidence="11 12">
    <name type="scientific">Aspergillus versicolor CBS 583.65</name>
    <dbReference type="NCBI Taxonomy" id="1036611"/>
    <lineage>
        <taxon>Eukaryota</taxon>
        <taxon>Fungi</taxon>
        <taxon>Dikarya</taxon>
        <taxon>Ascomycota</taxon>
        <taxon>Pezizomycotina</taxon>
        <taxon>Eurotiomycetes</taxon>
        <taxon>Eurotiomycetidae</taxon>
        <taxon>Eurotiales</taxon>
        <taxon>Aspergillaceae</taxon>
        <taxon>Aspergillus</taxon>
        <taxon>Aspergillus subgen. Nidulantes</taxon>
    </lineage>
</organism>
<dbReference type="Gene3D" id="2.70.150.10">
    <property type="entry name" value="Calcium-transporting ATPase, cytoplasmic transduction domain A"/>
    <property type="match status" value="1"/>
</dbReference>
<gene>
    <name evidence="11" type="ORF">ASPVEDRAFT_45608</name>
</gene>
<dbReference type="InterPro" id="IPR004014">
    <property type="entry name" value="ATPase_P-typ_cation-transptr_N"/>
</dbReference>
<dbReference type="InterPro" id="IPR023299">
    <property type="entry name" value="ATPase_P-typ_cyto_dom_N"/>
</dbReference>
<feature type="domain" description="Cation-transporting P-type ATPase N-terminal" evidence="10">
    <location>
        <begin position="83"/>
        <end position="155"/>
    </location>
</feature>
<evidence type="ECO:0000313" key="12">
    <source>
        <dbReference type="Proteomes" id="UP000184073"/>
    </source>
</evidence>
<dbReference type="GO" id="GO:1902600">
    <property type="term" value="P:proton transmembrane transport"/>
    <property type="evidence" value="ECO:0007669"/>
    <property type="project" value="TreeGrafter"/>
</dbReference>
<protein>
    <recommendedName>
        <fullName evidence="10">Cation-transporting P-type ATPase N-terminal domain-containing protein</fullName>
    </recommendedName>
</protein>
<feature type="transmembrane region" description="Helical" evidence="9">
    <location>
        <begin position="812"/>
        <end position="832"/>
    </location>
</feature>
<feature type="transmembrane region" description="Helical" evidence="9">
    <location>
        <begin position="325"/>
        <end position="350"/>
    </location>
</feature>
<dbReference type="PANTHER" id="PTHR43294">
    <property type="entry name" value="SODIUM/POTASSIUM-TRANSPORTING ATPASE SUBUNIT ALPHA"/>
    <property type="match status" value="1"/>
</dbReference>
<feature type="transmembrane region" description="Helical" evidence="9">
    <location>
        <begin position="1014"/>
        <end position="1032"/>
    </location>
</feature>
<evidence type="ECO:0000256" key="3">
    <source>
        <dbReference type="ARBA" id="ARBA00022692"/>
    </source>
</evidence>
<dbReference type="InterPro" id="IPR044492">
    <property type="entry name" value="P_typ_ATPase_HD_dom"/>
</dbReference>
<evidence type="ECO:0000256" key="8">
    <source>
        <dbReference type="ARBA" id="ARBA00023136"/>
    </source>
</evidence>
<dbReference type="FunFam" id="3.40.50.1000:FF:000001">
    <property type="entry name" value="Phospholipid-transporting ATPase IC"/>
    <property type="match status" value="1"/>
</dbReference>
<dbReference type="PRINTS" id="PR00121">
    <property type="entry name" value="NAKATPASE"/>
</dbReference>
<proteinExistence type="predicted"/>
<comment type="subcellular location">
    <subcellularLocation>
        <location evidence="1">Cell membrane</location>
        <topology evidence="1">Multi-pass membrane protein</topology>
    </subcellularLocation>
</comment>
<keyword evidence="6" id="KW-1278">Translocase</keyword>
<dbReference type="SUPFAM" id="SSF56784">
    <property type="entry name" value="HAD-like"/>
    <property type="match status" value="1"/>
</dbReference>
<dbReference type="InterPro" id="IPR023298">
    <property type="entry name" value="ATPase_P-typ_TM_dom_sf"/>
</dbReference>
<evidence type="ECO:0000256" key="9">
    <source>
        <dbReference type="SAM" id="Phobius"/>
    </source>
</evidence>
<dbReference type="GO" id="GO:0005524">
    <property type="term" value="F:ATP binding"/>
    <property type="evidence" value="ECO:0007669"/>
    <property type="project" value="UniProtKB-KW"/>
</dbReference>
<feature type="transmembrane region" description="Helical" evidence="9">
    <location>
        <begin position="886"/>
        <end position="910"/>
    </location>
</feature>
<feature type="transmembrane region" description="Helical" evidence="9">
    <location>
        <begin position="838"/>
        <end position="861"/>
    </location>
</feature>
<feature type="transmembrane region" description="Helical" evidence="9">
    <location>
        <begin position="131"/>
        <end position="154"/>
    </location>
</feature>
<dbReference type="PANTHER" id="PTHR43294:SF21">
    <property type="entry name" value="CATION TRANSPORTING ATPASE"/>
    <property type="match status" value="1"/>
</dbReference>
<dbReference type="SUPFAM" id="SSF81653">
    <property type="entry name" value="Calcium ATPase, transduction domain A"/>
    <property type="match status" value="1"/>
</dbReference>
<evidence type="ECO:0000256" key="4">
    <source>
        <dbReference type="ARBA" id="ARBA00022741"/>
    </source>
</evidence>
<dbReference type="InterPro" id="IPR001757">
    <property type="entry name" value="P_typ_ATPase"/>
</dbReference>
<dbReference type="SUPFAM" id="SSF81660">
    <property type="entry name" value="Metal cation-transporting ATPase, ATP-binding domain N"/>
    <property type="match status" value="1"/>
</dbReference>
<dbReference type="SFLD" id="SFLDS00003">
    <property type="entry name" value="Haloacid_Dehalogenase"/>
    <property type="match status" value="1"/>
</dbReference>
<evidence type="ECO:0000256" key="1">
    <source>
        <dbReference type="ARBA" id="ARBA00004651"/>
    </source>
</evidence>
<keyword evidence="4" id="KW-0547">Nucleotide-binding</keyword>
<dbReference type="Proteomes" id="UP000184073">
    <property type="component" value="Unassembled WGS sequence"/>
</dbReference>
<dbReference type="SFLD" id="SFLDF00027">
    <property type="entry name" value="p-type_atpase"/>
    <property type="match status" value="1"/>
</dbReference>
<dbReference type="VEuPathDB" id="FungiDB:ASPVEDRAFT_45608"/>
<dbReference type="EMBL" id="KV878134">
    <property type="protein sequence ID" value="OJJ06201.1"/>
    <property type="molecule type" value="Genomic_DNA"/>
</dbReference>
<dbReference type="SFLD" id="SFLDG00002">
    <property type="entry name" value="C1.7:_P-type_atpase_like"/>
    <property type="match status" value="1"/>
</dbReference>
<keyword evidence="2" id="KW-1003">Cell membrane</keyword>
<feature type="transmembrane region" description="Helical" evidence="9">
    <location>
        <begin position="362"/>
        <end position="395"/>
    </location>
</feature>
<keyword evidence="7 9" id="KW-1133">Transmembrane helix</keyword>
<dbReference type="SMART" id="SM00831">
    <property type="entry name" value="Cation_ATPase_N"/>
    <property type="match status" value="1"/>
</dbReference>
<dbReference type="STRING" id="1036611.A0A1L9PXC8"/>
<dbReference type="Pfam" id="PF13246">
    <property type="entry name" value="Cation_ATPase"/>
    <property type="match status" value="1"/>
</dbReference>
<dbReference type="Gene3D" id="3.40.50.1000">
    <property type="entry name" value="HAD superfamily/HAD-like"/>
    <property type="match status" value="1"/>
</dbReference>
<dbReference type="PROSITE" id="PS00154">
    <property type="entry name" value="ATPASE_E1_E2"/>
    <property type="match status" value="1"/>
</dbReference>
<dbReference type="SUPFAM" id="SSF81665">
    <property type="entry name" value="Calcium ATPase, transmembrane domain M"/>
    <property type="match status" value="1"/>
</dbReference>
<dbReference type="FunFam" id="3.40.50.1000:FF:000083">
    <property type="entry name" value="Sodium/potassium-transporting ATPase subunit alpha"/>
    <property type="match status" value="1"/>
</dbReference>
<keyword evidence="3 9" id="KW-0812">Transmembrane</keyword>
<evidence type="ECO:0000259" key="10">
    <source>
        <dbReference type="SMART" id="SM00831"/>
    </source>
</evidence>
<sequence length="1053" mass="115433">MEHDKHDRITIVDEGVPRDEMRSLSRRNSSVSIGSGRGRVVAPENLLPITYRTLSFKVDDTSGKDVHSNKKEQEQIKGLAELDYHLLSVDELHKRLATSPQGLQSEQLSRLVARYGRNQLSPPPSRWFRTLMGYIFGGFGSILLGGCILVFIAWQPLGRPPSQANLALAIVLAVVWLLQAAFNGWQDWSSSQVMASITTMLPDQCVAIRNGNPTDLTAVDLVPGDLIQIKQGNKLPADVRLIHASADVKFDRSILTGESEPVPGSVDSTNNNFLETNNIGLQGTYCVSGAALGIVVGTGDQAVFGRIASLSNGRRTELTPMQKEILRFVLIIASFIITFVIIIIIIWAGYLRRDHPDFIDVPTLIVSCVSVGIAFIPEGLPISISMGLTIAAGIMKKNKILCKSLATVETLGAVSVICSDKTGTLTKNEMFVTDCFSGSEEYTSDAAKERMAHGIPNKSINLVRSVGGLCNAAEFDASTLDRPLHAAKVFGDPTDQAILRLSQSLGPVNELRAQWKKTFEIPFNSKNKFMVRVMKSVDEGSAYLFIKGAPDMLLSKCAYVITRNGETEALSQSDRSKIEAIKDRWSAKGKRVILMAQKPLSSDAVNATCDEKAVLESAVDGLTLVGLVGLIDPPRDEIPSVVSTLRGAAIRIMMVTGDYKLTAQAIAIECGIIRTHPDLVHDIKALDSDEGSIKQPGATTAIVISGPELADLSDSDWDRLCGYDEIVFARTTPEQKLRIVKEFQGRNNIVAMTGDGVNDAPSLKAADVGVALGSGSDVAIEAADIVLLDSFSAIVEAVKYGRLVYDNLKKTVIYLLPAGSFSELWPVITNVVLGVPQILSSFLMIIICCLTDCAGAITLAFEKPESDLLLRPPRNPKKDRLVDAKLLGHAYFFIGLYECFMSYAMAFWYMQRKGIPFSAMVLRYGSMDPKYDPDYVTQVANEASSIYFVNLVFMQFFNLLAVRTRRLSIFQQPPILNKETQNLLLFPAMVFALCVVFIFLYIPALHESIDTTTVPVEHFFLPIAFGLGLLFLDEARKYSVRRWPKGVLAKIAW</sequence>
<dbReference type="GO" id="GO:0005391">
    <property type="term" value="F:P-type sodium:potassium-exchanging transporter activity"/>
    <property type="evidence" value="ECO:0007669"/>
    <property type="project" value="TreeGrafter"/>
</dbReference>
<keyword evidence="8 9" id="KW-0472">Membrane</keyword>
<evidence type="ECO:0000256" key="5">
    <source>
        <dbReference type="ARBA" id="ARBA00022840"/>
    </source>
</evidence>
<dbReference type="GO" id="GO:1990573">
    <property type="term" value="P:potassium ion import across plasma membrane"/>
    <property type="evidence" value="ECO:0007669"/>
    <property type="project" value="TreeGrafter"/>
</dbReference>
<dbReference type="Pfam" id="PF00690">
    <property type="entry name" value="Cation_ATPase_N"/>
    <property type="match status" value="1"/>
</dbReference>
<dbReference type="InterPro" id="IPR018303">
    <property type="entry name" value="ATPase_P-typ_P_site"/>
</dbReference>
<reference evidence="12" key="1">
    <citation type="journal article" date="2017" name="Genome Biol.">
        <title>Comparative genomics reveals high biological diversity and specific adaptations in the industrially and medically important fungal genus Aspergillus.</title>
        <authorList>
            <person name="de Vries R.P."/>
            <person name="Riley R."/>
            <person name="Wiebenga A."/>
            <person name="Aguilar-Osorio G."/>
            <person name="Amillis S."/>
            <person name="Uchima C.A."/>
            <person name="Anderluh G."/>
            <person name="Asadollahi M."/>
            <person name="Askin M."/>
            <person name="Barry K."/>
            <person name="Battaglia E."/>
            <person name="Bayram O."/>
            <person name="Benocci T."/>
            <person name="Braus-Stromeyer S.A."/>
            <person name="Caldana C."/>
            <person name="Canovas D."/>
            <person name="Cerqueira G.C."/>
            <person name="Chen F."/>
            <person name="Chen W."/>
            <person name="Choi C."/>
            <person name="Clum A."/>
            <person name="Dos Santos R.A."/>
            <person name="Damasio A.R."/>
            <person name="Diallinas G."/>
            <person name="Emri T."/>
            <person name="Fekete E."/>
            <person name="Flipphi M."/>
            <person name="Freyberg S."/>
            <person name="Gallo A."/>
            <person name="Gournas C."/>
            <person name="Habgood R."/>
            <person name="Hainaut M."/>
            <person name="Harispe M.L."/>
            <person name="Henrissat B."/>
            <person name="Hilden K.S."/>
            <person name="Hope R."/>
            <person name="Hossain A."/>
            <person name="Karabika E."/>
            <person name="Karaffa L."/>
            <person name="Karanyi Z."/>
            <person name="Krasevec N."/>
            <person name="Kuo A."/>
            <person name="Kusch H."/>
            <person name="LaButti K."/>
            <person name="Lagendijk E.L."/>
            <person name="Lapidus A."/>
            <person name="Levasseur A."/>
            <person name="Lindquist E."/>
            <person name="Lipzen A."/>
            <person name="Logrieco A.F."/>
            <person name="MacCabe A."/>
            <person name="Maekelae M.R."/>
            <person name="Malavazi I."/>
            <person name="Melin P."/>
            <person name="Meyer V."/>
            <person name="Mielnichuk N."/>
            <person name="Miskei M."/>
            <person name="Molnar A.P."/>
            <person name="Mule G."/>
            <person name="Ngan C.Y."/>
            <person name="Orejas M."/>
            <person name="Orosz E."/>
            <person name="Ouedraogo J.P."/>
            <person name="Overkamp K.M."/>
            <person name="Park H.-S."/>
            <person name="Perrone G."/>
            <person name="Piumi F."/>
            <person name="Punt P.J."/>
            <person name="Ram A.F."/>
            <person name="Ramon A."/>
            <person name="Rauscher S."/>
            <person name="Record E."/>
            <person name="Riano-Pachon D.M."/>
            <person name="Robert V."/>
            <person name="Roehrig J."/>
            <person name="Ruller R."/>
            <person name="Salamov A."/>
            <person name="Salih N.S."/>
            <person name="Samson R.A."/>
            <person name="Sandor E."/>
            <person name="Sanguinetti M."/>
            <person name="Schuetze T."/>
            <person name="Sepcic K."/>
            <person name="Shelest E."/>
            <person name="Sherlock G."/>
            <person name="Sophianopoulou V."/>
            <person name="Squina F.M."/>
            <person name="Sun H."/>
            <person name="Susca A."/>
            <person name="Todd R.B."/>
            <person name="Tsang A."/>
            <person name="Unkles S.E."/>
            <person name="van de Wiele N."/>
            <person name="van Rossen-Uffink D."/>
            <person name="Oliveira J.V."/>
            <person name="Vesth T.C."/>
            <person name="Visser J."/>
            <person name="Yu J.-H."/>
            <person name="Zhou M."/>
            <person name="Andersen M.R."/>
            <person name="Archer D.B."/>
            <person name="Baker S.E."/>
            <person name="Benoit I."/>
            <person name="Brakhage A.A."/>
            <person name="Braus G.H."/>
            <person name="Fischer R."/>
            <person name="Frisvad J.C."/>
            <person name="Goldman G.H."/>
            <person name="Houbraken J."/>
            <person name="Oakley B."/>
            <person name="Pocsi I."/>
            <person name="Scazzocchio C."/>
            <person name="Seiboth B."/>
            <person name="vanKuyk P.A."/>
            <person name="Wortman J."/>
            <person name="Dyer P.S."/>
            <person name="Grigoriev I.V."/>
        </authorList>
    </citation>
    <scope>NUCLEOTIDE SEQUENCE [LARGE SCALE GENOMIC DNA]</scope>
    <source>
        <strain evidence="12">CBS 583.65</strain>
    </source>
</reference>
<dbReference type="GeneID" id="63728850"/>
<name>A0A1L9PXC8_ASPVE</name>
<feature type="transmembrane region" description="Helical" evidence="9">
    <location>
        <begin position="983"/>
        <end position="1002"/>
    </location>
</feature>
<evidence type="ECO:0000256" key="7">
    <source>
        <dbReference type="ARBA" id="ARBA00022989"/>
    </source>
</evidence>
<dbReference type="InterPro" id="IPR006068">
    <property type="entry name" value="ATPase_P-typ_cation-transptr_C"/>
</dbReference>
<dbReference type="NCBIfam" id="TIGR01494">
    <property type="entry name" value="ATPase_P-type"/>
    <property type="match status" value="2"/>
</dbReference>
<evidence type="ECO:0000256" key="2">
    <source>
        <dbReference type="ARBA" id="ARBA00022475"/>
    </source>
</evidence>
<dbReference type="GO" id="GO:0030007">
    <property type="term" value="P:intracellular potassium ion homeostasis"/>
    <property type="evidence" value="ECO:0007669"/>
    <property type="project" value="TreeGrafter"/>
</dbReference>
<dbReference type="InterPro" id="IPR023214">
    <property type="entry name" value="HAD_sf"/>
</dbReference>
<dbReference type="GO" id="GO:0006883">
    <property type="term" value="P:intracellular sodium ion homeostasis"/>
    <property type="evidence" value="ECO:0007669"/>
    <property type="project" value="TreeGrafter"/>
</dbReference>
<keyword evidence="5" id="KW-0067">ATP-binding</keyword>
<dbReference type="Gene3D" id="3.40.1110.10">
    <property type="entry name" value="Calcium-transporting ATPase, cytoplasmic domain N"/>
    <property type="match status" value="1"/>
</dbReference>
<dbReference type="AlphaFoldDB" id="A0A1L9PXC8"/>
<dbReference type="PRINTS" id="PR00119">
    <property type="entry name" value="CATATPASE"/>
</dbReference>
<dbReference type="RefSeq" id="XP_040671963.1">
    <property type="nucleotide sequence ID" value="XM_040813339.1"/>
</dbReference>
<dbReference type="InterPro" id="IPR036412">
    <property type="entry name" value="HAD-like_sf"/>
</dbReference>
<feature type="transmembrane region" description="Helical" evidence="9">
    <location>
        <begin position="166"/>
        <end position="185"/>
    </location>
</feature>
<dbReference type="GO" id="GO:0016887">
    <property type="term" value="F:ATP hydrolysis activity"/>
    <property type="evidence" value="ECO:0007669"/>
    <property type="project" value="InterPro"/>
</dbReference>
<dbReference type="Gene3D" id="1.20.1110.10">
    <property type="entry name" value="Calcium-transporting ATPase, transmembrane domain"/>
    <property type="match status" value="1"/>
</dbReference>
<dbReference type="GO" id="GO:0036376">
    <property type="term" value="P:sodium ion export across plasma membrane"/>
    <property type="evidence" value="ECO:0007669"/>
    <property type="project" value="TreeGrafter"/>
</dbReference>
<feature type="transmembrane region" description="Helical" evidence="9">
    <location>
        <begin position="945"/>
        <end position="962"/>
    </location>
</feature>